<dbReference type="AlphaFoldDB" id="A0A2U1PUQ9"/>
<keyword evidence="3" id="KW-1185">Reference proteome</keyword>
<gene>
    <name evidence="2" type="ORF">CTI12_AA111580</name>
</gene>
<dbReference type="InterPro" id="IPR039335">
    <property type="entry name" value="SIB1/2"/>
</dbReference>
<reference evidence="2 3" key="1">
    <citation type="journal article" date="2018" name="Mol. Plant">
        <title>The genome of Artemisia annua provides insight into the evolution of Asteraceae family and artemisinin biosynthesis.</title>
        <authorList>
            <person name="Shen Q."/>
            <person name="Zhang L."/>
            <person name="Liao Z."/>
            <person name="Wang S."/>
            <person name="Yan T."/>
            <person name="Shi P."/>
            <person name="Liu M."/>
            <person name="Fu X."/>
            <person name="Pan Q."/>
            <person name="Wang Y."/>
            <person name="Lv Z."/>
            <person name="Lu X."/>
            <person name="Zhang F."/>
            <person name="Jiang W."/>
            <person name="Ma Y."/>
            <person name="Chen M."/>
            <person name="Hao X."/>
            <person name="Li L."/>
            <person name="Tang Y."/>
            <person name="Lv G."/>
            <person name="Zhou Y."/>
            <person name="Sun X."/>
            <person name="Brodelius P.E."/>
            <person name="Rose J.K.C."/>
            <person name="Tang K."/>
        </authorList>
    </citation>
    <scope>NUCLEOTIDE SEQUENCE [LARGE SCALE GENOMIC DNA]</scope>
    <source>
        <strain evidence="3">cv. Huhao1</strain>
        <tissue evidence="2">Leaf</tissue>
    </source>
</reference>
<feature type="region of interest" description="Disordered" evidence="1">
    <location>
        <begin position="53"/>
        <end position="77"/>
    </location>
</feature>
<dbReference type="PANTHER" id="PTHR33624">
    <property type="entry name" value="SIGMA FACTOR BINDING PROTEIN 1, CHLOROPLASTIC"/>
    <property type="match status" value="1"/>
</dbReference>
<sequence>MSQSNSGNRAAGKNPTQEADDKSIKVKYISSPVLVEAKNASQFKEIVQHYTGQNPNEKSFSTSVYSSPPITTTDTVTTTKEANSQFIATTNMDPEVGIDSFSWEEIAKWNRYQ</sequence>
<evidence type="ECO:0000256" key="1">
    <source>
        <dbReference type="SAM" id="MobiDB-lite"/>
    </source>
</evidence>
<feature type="region of interest" description="Disordered" evidence="1">
    <location>
        <begin position="1"/>
        <end position="23"/>
    </location>
</feature>
<dbReference type="OrthoDB" id="1929840at2759"/>
<organism evidence="2 3">
    <name type="scientific">Artemisia annua</name>
    <name type="common">Sweet wormwood</name>
    <dbReference type="NCBI Taxonomy" id="35608"/>
    <lineage>
        <taxon>Eukaryota</taxon>
        <taxon>Viridiplantae</taxon>
        <taxon>Streptophyta</taxon>
        <taxon>Embryophyta</taxon>
        <taxon>Tracheophyta</taxon>
        <taxon>Spermatophyta</taxon>
        <taxon>Magnoliopsida</taxon>
        <taxon>eudicotyledons</taxon>
        <taxon>Gunneridae</taxon>
        <taxon>Pentapetalae</taxon>
        <taxon>asterids</taxon>
        <taxon>campanulids</taxon>
        <taxon>Asterales</taxon>
        <taxon>Asteraceae</taxon>
        <taxon>Asteroideae</taxon>
        <taxon>Anthemideae</taxon>
        <taxon>Artemisiinae</taxon>
        <taxon>Artemisia</taxon>
    </lineage>
</organism>
<evidence type="ECO:0000313" key="2">
    <source>
        <dbReference type="EMBL" id="PWA89457.1"/>
    </source>
</evidence>
<dbReference type="Proteomes" id="UP000245207">
    <property type="component" value="Unassembled WGS sequence"/>
</dbReference>
<dbReference type="EMBL" id="PKPP01000714">
    <property type="protein sequence ID" value="PWA89457.1"/>
    <property type="molecule type" value="Genomic_DNA"/>
</dbReference>
<proteinExistence type="predicted"/>
<dbReference type="PANTHER" id="PTHR33624:SF2">
    <property type="entry name" value="SIGMA FACTOR BINDING PROTEIN 1, CHLOROPLASTIC"/>
    <property type="match status" value="1"/>
</dbReference>
<dbReference type="STRING" id="35608.A0A2U1PUQ9"/>
<name>A0A2U1PUQ9_ARTAN</name>
<accession>A0A2U1PUQ9</accession>
<evidence type="ECO:0008006" key="4">
    <source>
        <dbReference type="Google" id="ProtNLM"/>
    </source>
</evidence>
<feature type="compositionally biased region" description="Polar residues" evidence="1">
    <location>
        <begin position="53"/>
        <end position="70"/>
    </location>
</feature>
<evidence type="ECO:0000313" key="3">
    <source>
        <dbReference type="Proteomes" id="UP000245207"/>
    </source>
</evidence>
<comment type="caution">
    <text evidence="2">The sequence shown here is derived from an EMBL/GenBank/DDBJ whole genome shotgun (WGS) entry which is preliminary data.</text>
</comment>
<protein>
    <recommendedName>
        <fullName evidence="4">VQ domain-containing protein</fullName>
    </recommendedName>
</protein>